<evidence type="ECO:0000256" key="1">
    <source>
        <dbReference type="SAM" id="MobiDB-lite"/>
    </source>
</evidence>
<keyword evidence="4" id="KW-1185">Reference proteome</keyword>
<proteinExistence type="predicted"/>
<evidence type="ECO:0000256" key="2">
    <source>
        <dbReference type="SAM" id="Phobius"/>
    </source>
</evidence>
<name>A0A811U2V2_CERCA</name>
<comment type="caution">
    <text evidence="3">The sequence shown here is derived from an EMBL/GenBank/DDBJ whole genome shotgun (WGS) entry which is preliminary data.</text>
</comment>
<evidence type="ECO:0000313" key="4">
    <source>
        <dbReference type="Proteomes" id="UP000606786"/>
    </source>
</evidence>
<evidence type="ECO:0000313" key="3">
    <source>
        <dbReference type="EMBL" id="CAD6991793.1"/>
    </source>
</evidence>
<feature type="compositionally biased region" description="Basic and acidic residues" evidence="1">
    <location>
        <begin position="1"/>
        <end position="10"/>
    </location>
</feature>
<dbReference type="AlphaFoldDB" id="A0A811U2V2"/>
<keyword evidence="2" id="KW-0812">Transmembrane</keyword>
<keyword evidence="2" id="KW-0472">Membrane</keyword>
<gene>
    <name evidence="3" type="ORF">CCAP1982_LOCUS697</name>
</gene>
<dbReference type="Proteomes" id="UP000606786">
    <property type="component" value="Unassembled WGS sequence"/>
</dbReference>
<reference evidence="3" key="1">
    <citation type="submission" date="2020-11" db="EMBL/GenBank/DDBJ databases">
        <authorList>
            <person name="Whitehead M."/>
        </authorList>
    </citation>
    <scope>NUCLEOTIDE SEQUENCE</scope>
    <source>
        <strain evidence="3">EGII</strain>
    </source>
</reference>
<protein>
    <submittedName>
        <fullName evidence="3">(Mediterranean fruit fly) hypothetical protein</fullName>
    </submittedName>
</protein>
<dbReference type="EMBL" id="CAJHJT010000001">
    <property type="protein sequence ID" value="CAD6991793.1"/>
    <property type="molecule type" value="Genomic_DNA"/>
</dbReference>
<feature type="transmembrane region" description="Helical" evidence="2">
    <location>
        <begin position="40"/>
        <end position="57"/>
    </location>
</feature>
<keyword evidence="2" id="KW-1133">Transmembrane helix</keyword>
<sequence length="105" mass="12115">MKRPKRDISKTKNVKPKNGALNENKITAQQQTGKTFQQPWWTIKIAIASLLLLLLYVHDGQQLVIALIIVIIIINIINYQERKPAGLALSSFEQLLWKVFFSRCR</sequence>
<accession>A0A811U2V2</accession>
<organism evidence="3 4">
    <name type="scientific">Ceratitis capitata</name>
    <name type="common">Mediterranean fruit fly</name>
    <name type="synonym">Tephritis capitata</name>
    <dbReference type="NCBI Taxonomy" id="7213"/>
    <lineage>
        <taxon>Eukaryota</taxon>
        <taxon>Metazoa</taxon>
        <taxon>Ecdysozoa</taxon>
        <taxon>Arthropoda</taxon>
        <taxon>Hexapoda</taxon>
        <taxon>Insecta</taxon>
        <taxon>Pterygota</taxon>
        <taxon>Neoptera</taxon>
        <taxon>Endopterygota</taxon>
        <taxon>Diptera</taxon>
        <taxon>Brachycera</taxon>
        <taxon>Muscomorpha</taxon>
        <taxon>Tephritoidea</taxon>
        <taxon>Tephritidae</taxon>
        <taxon>Ceratitis</taxon>
        <taxon>Ceratitis</taxon>
    </lineage>
</organism>
<feature type="region of interest" description="Disordered" evidence="1">
    <location>
        <begin position="1"/>
        <end position="24"/>
    </location>
</feature>
<feature type="transmembrane region" description="Helical" evidence="2">
    <location>
        <begin position="63"/>
        <end position="79"/>
    </location>
</feature>